<gene>
    <name evidence="3" type="ORF">SAMN04488116_1481</name>
</gene>
<dbReference type="InterPro" id="IPR011256">
    <property type="entry name" value="Reg_factor_effector_dom_sf"/>
</dbReference>
<evidence type="ECO:0000256" key="1">
    <source>
        <dbReference type="SAM" id="Phobius"/>
    </source>
</evidence>
<dbReference type="RefSeq" id="WP_073177889.1">
    <property type="nucleotide sequence ID" value="NZ_FQWL01000002.1"/>
</dbReference>
<keyword evidence="1" id="KW-0812">Transmembrane</keyword>
<dbReference type="Proteomes" id="UP000184532">
    <property type="component" value="Unassembled WGS sequence"/>
</dbReference>
<dbReference type="EMBL" id="FQWL01000002">
    <property type="protein sequence ID" value="SHG49980.1"/>
    <property type="molecule type" value="Genomic_DNA"/>
</dbReference>
<dbReference type="Pfam" id="PF06445">
    <property type="entry name" value="GyrI-like"/>
    <property type="match status" value="1"/>
</dbReference>
<evidence type="ECO:0000313" key="4">
    <source>
        <dbReference type="Proteomes" id="UP000184532"/>
    </source>
</evidence>
<dbReference type="Gene3D" id="3.20.80.10">
    <property type="entry name" value="Regulatory factor, effector binding domain"/>
    <property type="match status" value="1"/>
</dbReference>
<keyword evidence="1" id="KW-0472">Membrane</keyword>
<dbReference type="OrthoDB" id="1421367at2"/>
<name>A0A1M5KBI6_9FLAO</name>
<organism evidence="3 4">
    <name type="scientific">Flagellimonas flava</name>
    <dbReference type="NCBI Taxonomy" id="570519"/>
    <lineage>
        <taxon>Bacteria</taxon>
        <taxon>Pseudomonadati</taxon>
        <taxon>Bacteroidota</taxon>
        <taxon>Flavobacteriia</taxon>
        <taxon>Flavobacteriales</taxon>
        <taxon>Flavobacteriaceae</taxon>
        <taxon>Flagellimonas</taxon>
    </lineage>
</organism>
<evidence type="ECO:0000313" key="3">
    <source>
        <dbReference type="EMBL" id="SHG49980.1"/>
    </source>
</evidence>
<keyword evidence="4" id="KW-1185">Reference proteome</keyword>
<dbReference type="STRING" id="570519.SAMN04488116_1481"/>
<accession>A0A1M5KBI6</accession>
<dbReference type="AlphaFoldDB" id="A0A1M5KBI6"/>
<sequence>MKKAGITVGIILVLALGWYLFLKPQDYRVSFKAKALPGTINQTLRAWNQIMDGSAPITFLDDGRFEQQLMFNDSVYRYTWNVTPIHDSLSQVDVDIKDLDNSIMNRIKLPFYDTDFETRSKNTLLDFNEFLIDHLDDFKITVIGEEELFSTYCACVAEKKLQREKASGMMRNYSLLNSIIAENEIELNGPPLIEVLDWNEKTDSLSYNFCYPIIRSERLQKHPEVFYKRLFGKNAIKAVYNGNYLTSDRAWYALLAYAEQNDLEVDPKPVEVFFNNPNMGGDELMWKTDVYLPIKSSSE</sequence>
<reference evidence="4" key="1">
    <citation type="submission" date="2016-11" db="EMBL/GenBank/DDBJ databases">
        <authorList>
            <person name="Varghese N."/>
            <person name="Submissions S."/>
        </authorList>
    </citation>
    <scope>NUCLEOTIDE SEQUENCE [LARGE SCALE GENOMIC DNA]</scope>
    <source>
        <strain evidence="4">DSM 22638</strain>
    </source>
</reference>
<proteinExistence type="predicted"/>
<dbReference type="InterPro" id="IPR029442">
    <property type="entry name" value="GyrI-like"/>
</dbReference>
<keyword evidence="1" id="KW-1133">Transmembrane helix</keyword>
<feature type="domain" description="GyrI-like small molecule binding" evidence="2">
    <location>
        <begin position="170"/>
        <end position="295"/>
    </location>
</feature>
<dbReference type="SUPFAM" id="SSF55136">
    <property type="entry name" value="Probable bacterial effector-binding domain"/>
    <property type="match status" value="1"/>
</dbReference>
<protein>
    <submittedName>
        <fullName evidence="3">Effector-binding domain-containing protein</fullName>
    </submittedName>
</protein>
<feature type="transmembrane region" description="Helical" evidence="1">
    <location>
        <begin position="6"/>
        <end position="22"/>
    </location>
</feature>
<evidence type="ECO:0000259" key="2">
    <source>
        <dbReference type="Pfam" id="PF06445"/>
    </source>
</evidence>